<keyword evidence="2" id="KW-0808">Transferase</keyword>
<feature type="domain" description="Methyltransferase type 11" evidence="1">
    <location>
        <begin position="48"/>
        <end position="143"/>
    </location>
</feature>
<sequence length="254" mass="27723">MTRPHDSVVQDQFGPRAEAYARSAVHAEGEDLDAVGRLAAERKPRHALDLGCGGGHVAYRLARHAAAVTAVDLSAEMLAAVARGARERGLANVATRAAAAEELPFEDATFDFLACRFSAHHWRDFEAGLRRARRVLKPGCTAVFIDVVSPGPAALDTHLQAVELLRDPSHVRDYTIAEWQAALARAGFASQHARTRRLRMDYPVWIERMRTSPAHQAAIRSLQTGASREIAAHFEIEPDGSFTIDTAEFEVVAG</sequence>
<comment type="caution">
    <text evidence="2">The sequence shown here is derived from an EMBL/GenBank/DDBJ whole genome shotgun (WGS) entry which is preliminary data.</text>
</comment>
<dbReference type="Proteomes" id="UP000319255">
    <property type="component" value="Unassembled WGS sequence"/>
</dbReference>
<evidence type="ECO:0000313" key="2">
    <source>
        <dbReference type="EMBL" id="TPE48082.1"/>
    </source>
</evidence>
<reference evidence="2 3" key="1">
    <citation type="submission" date="2019-06" db="EMBL/GenBank/DDBJ databases">
        <title>A novel bacterium of genus Amaricoccus, isolated from marine sediment.</title>
        <authorList>
            <person name="Huang H."/>
            <person name="Mo K."/>
            <person name="Hu Y."/>
        </authorList>
    </citation>
    <scope>NUCLEOTIDE SEQUENCE [LARGE SCALE GENOMIC DNA]</scope>
    <source>
        <strain evidence="2 3">HB172011</strain>
    </source>
</reference>
<proteinExistence type="predicted"/>
<accession>A0A501WH16</accession>
<dbReference type="Pfam" id="PF08241">
    <property type="entry name" value="Methyltransf_11"/>
    <property type="match status" value="1"/>
</dbReference>
<dbReference type="RefSeq" id="WP_140455688.1">
    <property type="nucleotide sequence ID" value="NZ_VFRP01000025.1"/>
</dbReference>
<dbReference type="InterPro" id="IPR029063">
    <property type="entry name" value="SAM-dependent_MTases_sf"/>
</dbReference>
<dbReference type="Gene3D" id="3.40.50.150">
    <property type="entry name" value="Vaccinia Virus protein VP39"/>
    <property type="match status" value="1"/>
</dbReference>
<dbReference type="SUPFAM" id="SSF53335">
    <property type="entry name" value="S-adenosyl-L-methionine-dependent methyltransferases"/>
    <property type="match status" value="1"/>
</dbReference>
<dbReference type="EMBL" id="VFRP01000025">
    <property type="protein sequence ID" value="TPE48082.1"/>
    <property type="molecule type" value="Genomic_DNA"/>
</dbReference>
<gene>
    <name evidence="2" type="ORF">FJM51_18870</name>
</gene>
<organism evidence="2 3">
    <name type="scientific">Amaricoccus solimangrovi</name>
    <dbReference type="NCBI Taxonomy" id="2589815"/>
    <lineage>
        <taxon>Bacteria</taxon>
        <taxon>Pseudomonadati</taxon>
        <taxon>Pseudomonadota</taxon>
        <taxon>Alphaproteobacteria</taxon>
        <taxon>Rhodobacterales</taxon>
        <taxon>Paracoccaceae</taxon>
        <taxon>Amaricoccus</taxon>
    </lineage>
</organism>
<protein>
    <submittedName>
        <fullName evidence="2">Methyltransferase domain-containing protein</fullName>
    </submittedName>
</protein>
<keyword evidence="2" id="KW-0489">Methyltransferase</keyword>
<dbReference type="GO" id="GO:0032259">
    <property type="term" value="P:methylation"/>
    <property type="evidence" value="ECO:0007669"/>
    <property type="project" value="UniProtKB-KW"/>
</dbReference>
<name>A0A501WH16_9RHOB</name>
<dbReference type="AlphaFoldDB" id="A0A501WH16"/>
<dbReference type="InterPro" id="IPR013216">
    <property type="entry name" value="Methyltransf_11"/>
</dbReference>
<dbReference type="GO" id="GO:0008757">
    <property type="term" value="F:S-adenosylmethionine-dependent methyltransferase activity"/>
    <property type="evidence" value="ECO:0007669"/>
    <property type="project" value="InterPro"/>
</dbReference>
<dbReference type="PANTHER" id="PTHR43591">
    <property type="entry name" value="METHYLTRANSFERASE"/>
    <property type="match status" value="1"/>
</dbReference>
<evidence type="ECO:0000259" key="1">
    <source>
        <dbReference type="Pfam" id="PF08241"/>
    </source>
</evidence>
<dbReference type="CDD" id="cd02440">
    <property type="entry name" value="AdoMet_MTases"/>
    <property type="match status" value="1"/>
</dbReference>
<dbReference type="OrthoDB" id="9787738at2"/>
<keyword evidence="3" id="KW-1185">Reference proteome</keyword>
<evidence type="ECO:0000313" key="3">
    <source>
        <dbReference type="Proteomes" id="UP000319255"/>
    </source>
</evidence>